<dbReference type="GO" id="GO:0003677">
    <property type="term" value="F:DNA binding"/>
    <property type="evidence" value="ECO:0007669"/>
    <property type="project" value="UniProtKB-KW"/>
</dbReference>
<comment type="caution">
    <text evidence="8">The sequence shown here is derived from an EMBL/GenBank/DDBJ whole genome shotgun (WGS) entry which is preliminary data.</text>
</comment>
<dbReference type="Pfam" id="PF00155">
    <property type="entry name" value="Aminotran_1_2"/>
    <property type="match status" value="1"/>
</dbReference>
<dbReference type="Proteomes" id="UP000307430">
    <property type="component" value="Unassembled WGS sequence"/>
</dbReference>
<dbReference type="PANTHER" id="PTHR46577">
    <property type="entry name" value="HTH-TYPE TRANSCRIPTIONAL REGULATORY PROTEIN GABR"/>
    <property type="match status" value="1"/>
</dbReference>
<evidence type="ECO:0000256" key="3">
    <source>
        <dbReference type="ARBA" id="ARBA00023015"/>
    </source>
</evidence>
<dbReference type="InterPro" id="IPR015421">
    <property type="entry name" value="PyrdxlP-dep_Trfase_major"/>
</dbReference>
<evidence type="ECO:0000313" key="9">
    <source>
        <dbReference type="Proteomes" id="UP000307430"/>
    </source>
</evidence>
<dbReference type="PROSITE" id="PS50949">
    <property type="entry name" value="HTH_GNTR"/>
    <property type="match status" value="1"/>
</dbReference>
<proteinExistence type="inferred from homology"/>
<gene>
    <name evidence="8" type="primary">ptsJ</name>
    <name evidence="8" type="ORF">FE839_12385</name>
</gene>
<keyword evidence="5" id="KW-0804">Transcription</keyword>
<keyword evidence="2" id="KW-0663">Pyridoxal phosphate</keyword>
<dbReference type="Gene3D" id="1.10.10.10">
    <property type="entry name" value="Winged helix-like DNA-binding domain superfamily/Winged helix DNA-binding domain"/>
    <property type="match status" value="1"/>
</dbReference>
<name>A0A5R9LH78_9ENTR</name>
<evidence type="ECO:0000256" key="2">
    <source>
        <dbReference type="ARBA" id="ARBA00022898"/>
    </source>
</evidence>
<dbReference type="GO" id="GO:0003700">
    <property type="term" value="F:DNA-binding transcription factor activity"/>
    <property type="evidence" value="ECO:0007669"/>
    <property type="project" value="InterPro"/>
</dbReference>
<reference evidence="8 9" key="1">
    <citation type="submission" date="2019-05" db="EMBL/GenBank/DDBJ databases">
        <title>Genome sequence of Klebsiella sp strain TOUT106.</title>
        <authorList>
            <person name="Rahi P."/>
            <person name="Chaudhari D."/>
        </authorList>
    </citation>
    <scope>NUCLEOTIDE SEQUENCE [LARGE SCALE GENOMIC DNA]</scope>
    <source>
        <strain evidence="8 9">TOUT106</strain>
    </source>
</reference>
<dbReference type="RefSeq" id="WP_138361106.1">
    <property type="nucleotide sequence ID" value="NZ_VCHQ01000015.1"/>
</dbReference>
<dbReference type="InterPro" id="IPR004839">
    <property type="entry name" value="Aminotransferase_I/II_large"/>
</dbReference>
<evidence type="ECO:0000256" key="4">
    <source>
        <dbReference type="ARBA" id="ARBA00023125"/>
    </source>
</evidence>
<evidence type="ECO:0000256" key="6">
    <source>
        <dbReference type="SAM" id="MobiDB-lite"/>
    </source>
</evidence>
<dbReference type="GO" id="GO:0030170">
    <property type="term" value="F:pyridoxal phosphate binding"/>
    <property type="evidence" value="ECO:0007669"/>
    <property type="project" value="InterPro"/>
</dbReference>
<feature type="domain" description="HTH gntR-type" evidence="7">
    <location>
        <begin position="4"/>
        <end position="72"/>
    </location>
</feature>
<dbReference type="SUPFAM" id="SSF53383">
    <property type="entry name" value="PLP-dependent transferases"/>
    <property type="match status" value="1"/>
</dbReference>
<keyword evidence="3" id="KW-0805">Transcription regulation</keyword>
<evidence type="ECO:0000313" key="8">
    <source>
        <dbReference type="EMBL" id="TLV17575.1"/>
    </source>
</evidence>
<dbReference type="SUPFAM" id="SSF46785">
    <property type="entry name" value="Winged helix' DNA-binding domain"/>
    <property type="match status" value="1"/>
</dbReference>
<protein>
    <submittedName>
        <fullName evidence="8">Transcriptional regulator PtsJ</fullName>
    </submittedName>
</protein>
<sequence>MIGGKTASEIFDNIRHLVQNGELKPGDVLPPVRDLAIDLAVNRNTVAAAYKRLVTSGLATGQGRNGTAIKAPTPLPALEGGDPSSPLKDISSGNPDPARLAHIKNYFDAIAEAPRLYGDAAVEPQLAAWARNWMNNDLGIDAAINLTNGAIDAFERLLCALLLPGDSVAIEDPCFLSSINMLRYTGFHPSPVPVDSKGMQPDALEKALSNGARAVMITPRAHNPTGCSLNATRARKIRQILARYPQVLVIIDDHFALLSATPWYSPLPPETKRWALVRSLSKTLGPDMRLAIVASDAETSATLRLRLNSGSQWVSHLLQDLVLACLNDEIFMASLATSRRHYRQQHEKLIAALVKCGITHLTPGDGLNFWFPLEKPSQQAALRLAHAGWRVREGEAFGIGTPSHGLRLSLATLNDDEIHKLANDLYQVTGYIP</sequence>
<dbReference type="EMBL" id="VCHQ01000015">
    <property type="protein sequence ID" value="TLV17575.1"/>
    <property type="molecule type" value="Genomic_DNA"/>
</dbReference>
<dbReference type="InterPro" id="IPR036388">
    <property type="entry name" value="WH-like_DNA-bd_sf"/>
</dbReference>
<evidence type="ECO:0000256" key="1">
    <source>
        <dbReference type="ARBA" id="ARBA00005384"/>
    </source>
</evidence>
<dbReference type="InterPro" id="IPR000524">
    <property type="entry name" value="Tscrpt_reg_HTH_GntR"/>
</dbReference>
<comment type="similarity">
    <text evidence="1">In the C-terminal section; belongs to the class-I pyridoxal-phosphate-dependent aminotransferase family.</text>
</comment>
<dbReference type="InterPro" id="IPR051446">
    <property type="entry name" value="HTH_trans_reg/aminotransferase"/>
</dbReference>
<evidence type="ECO:0000256" key="5">
    <source>
        <dbReference type="ARBA" id="ARBA00023163"/>
    </source>
</evidence>
<dbReference type="PANTHER" id="PTHR46577:SF1">
    <property type="entry name" value="HTH-TYPE TRANSCRIPTIONAL REGULATORY PROTEIN GABR"/>
    <property type="match status" value="1"/>
</dbReference>
<keyword evidence="4" id="KW-0238">DNA-binding</keyword>
<dbReference type="InterPro" id="IPR015424">
    <property type="entry name" value="PyrdxlP-dep_Trfase"/>
</dbReference>
<evidence type="ECO:0000259" key="7">
    <source>
        <dbReference type="PROSITE" id="PS50949"/>
    </source>
</evidence>
<dbReference type="InterPro" id="IPR036390">
    <property type="entry name" value="WH_DNA-bd_sf"/>
</dbReference>
<dbReference type="CDD" id="cd00609">
    <property type="entry name" value="AAT_like"/>
    <property type="match status" value="1"/>
</dbReference>
<dbReference type="Gene3D" id="3.40.640.10">
    <property type="entry name" value="Type I PLP-dependent aspartate aminotransferase-like (Major domain)"/>
    <property type="match status" value="1"/>
</dbReference>
<dbReference type="NCBIfam" id="NF012025">
    <property type="entry name" value="PRK15481.1"/>
    <property type="match status" value="1"/>
</dbReference>
<keyword evidence="9" id="KW-1185">Reference proteome</keyword>
<dbReference type="SMART" id="SM00345">
    <property type="entry name" value="HTH_GNTR"/>
    <property type="match status" value="1"/>
</dbReference>
<feature type="region of interest" description="Disordered" evidence="6">
    <location>
        <begin position="63"/>
        <end position="92"/>
    </location>
</feature>
<dbReference type="Pfam" id="PF00392">
    <property type="entry name" value="GntR"/>
    <property type="match status" value="1"/>
</dbReference>
<dbReference type="AlphaFoldDB" id="A0A5R9LH78"/>
<organism evidence="8 9">
    <name type="scientific">Klebsiella indica</name>
    <dbReference type="NCBI Taxonomy" id="2582917"/>
    <lineage>
        <taxon>Bacteria</taxon>
        <taxon>Pseudomonadati</taxon>
        <taxon>Pseudomonadota</taxon>
        <taxon>Gammaproteobacteria</taxon>
        <taxon>Enterobacterales</taxon>
        <taxon>Enterobacteriaceae</taxon>
        <taxon>Klebsiella/Raoultella group</taxon>
        <taxon>Klebsiella</taxon>
    </lineage>
</organism>
<dbReference type="CDD" id="cd07377">
    <property type="entry name" value="WHTH_GntR"/>
    <property type="match status" value="1"/>
</dbReference>
<accession>A0A5R9LH78</accession>